<dbReference type="SUPFAM" id="SSF48371">
    <property type="entry name" value="ARM repeat"/>
    <property type="match status" value="1"/>
</dbReference>
<comment type="subcellular location">
    <subcellularLocation>
        <location evidence="1">Nucleus</location>
    </subcellularLocation>
</comment>
<accession>A0A915A7D2</accession>
<dbReference type="AlphaFoldDB" id="A0A915A7D2"/>
<proteinExistence type="inferred from homology"/>
<dbReference type="Gene3D" id="1.25.10.10">
    <property type="entry name" value="Leucine-rich Repeat Variant"/>
    <property type="match status" value="1"/>
</dbReference>
<evidence type="ECO:0000256" key="1">
    <source>
        <dbReference type="ARBA" id="ARBA00004123"/>
    </source>
</evidence>
<dbReference type="GO" id="GO:0005634">
    <property type="term" value="C:nucleus"/>
    <property type="evidence" value="ECO:0007669"/>
    <property type="project" value="UniProtKB-SubCell"/>
</dbReference>
<feature type="domain" description="Exportin-1 C-terminal" evidence="6">
    <location>
        <begin position="10"/>
        <end position="91"/>
    </location>
</feature>
<evidence type="ECO:0000256" key="5">
    <source>
        <dbReference type="ARBA" id="ARBA00023242"/>
    </source>
</evidence>
<dbReference type="GO" id="GO:0005049">
    <property type="term" value="F:nuclear export signal receptor activity"/>
    <property type="evidence" value="ECO:0007669"/>
    <property type="project" value="InterPro"/>
</dbReference>
<evidence type="ECO:0000313" key="8">
    <source>
        <dbReference type="WBParaSite" id="PgE266_g001_t01"/>
    </source>
</evidence>
<evidence type="ECO:0000256" key="4">
    <source>
        <dbReference type="ARBA" id="ARBA00022927"/>
    </source>
</evidence>
<dbReference type="WBParaSite" id="PgE266_g001_t01">
    <property type="protein sequence ID" value="PgE266_g001_t01"/>
    <property type="gene ID" value="PgE266_g001"/>
</dbReference>
<evidence type="ECO:0000259" key="6">
    <source>
        <dbReference type="Pfam" id="PF08767"/>
    </source>
</evidence>
<reference evidence="8" key="1">
    <citation type="submission" date="2022-11" db="UniProtKB">
        <authorList>
            <consortium name="WormBaseParasite"/>
        </authorList>
    </citation>
    <scope>IDENTIFICATION</scope>
</reference>
<keyword evidence="5" id="KW-0539">Nucleus</keyword>
<dbReference type="InterPro" id="IPR016024">
    <property type="entry name" value="ARM-type_fold"/>
</dbReference>
<dbReference type="Proteomes" id="UP000887569">
    <property type="component" value="Unplaced"/>
</dbReference>
<dbReference type="InterPro" id="IPR011989">
    <property type="entry name" value="ARM-like"/>
</dbReference>
<dbReference type="InterPro" id="IPR014877">
    <property type="entry name" value="XPO1_C_dom"/>
</dbReference>
<evidence type="ECO:0000256" key="3">
    <source>
        <dbReference type="ARBA" id="ARBA00022448"/>
    </source>
</evidence>
<keyword evidence="7" id="KW-1185">Reference proteome</keyword>
<keyword evidence="3" id="KW-0813">Transport</keyword>
<organism evidence="7 8">
    <name type="scientific">Parascaris univalens</name>
    <name type="common">Nematode worm</name>
    <dbReference type="NCBI Taxonomy" id="6257"/>
    <lineage>
        <taxon>Eukaryota</taxon>
        <taxon>Metazoa</taxon>
        <taxon>Ecdysozoa</taxon>
        <taxon>Nematoda</taxon>
        <taxon>Chromadorea</taxon>
        <taxon>Rhabditida</taxon>
        <taxon>Spirurina</taxon>
        <taxon>Ascaridomorpha</taxon>
        <taxon>Ascaridoidea</taxon>
        <taxon>Ascarididae</taxon>
        <taxon>Parascaris</taxon>
    </lineage>
</organism>
<sequence length="91" mass="10443">MLSQFAIYPDRVKASYETFYVVILVHVLTVVADRNQIKIAGFTYYADILCSLFTTAEFAITEPLNPPQSNVDYIYQHISETFVRAFPNLTQ</sequence>
<dbReference type="GO" id="GO:0015031">
    <property type="term" value="P:protein transport"/>
    <property type="evidence" value="ECO:0007669"/>
    <property type="project" value="UniProtKB-KW"/>
</dbReference>
<evidence type="ECO:0000256" key="2">
    <source>
        <dbReference type="ARBA" id="ARBA00009466"/>
    </source>
</evidence>
<protein>
    <submittedName>
        <fullName evidence="8">Exportin-1 C-terminal domain-containing protein</fullName>
    </submittedName>
</protein>
<comment type="similarity">
    <text evidence="2">Belongs to the exportin family.</text>
</comment>
<name>A0A915A7D2_PARUN</name>
<dbReference type="Pfam" id="PF08767">
    <property type="entry name" value="CRM1_C"/>
    <property type="match status" value="1"/>
</dbReference>
<evidence type="ECO:0000313" key="7">
    <source>
        <dbReference type="Proteomes" id="UP000887569"/>
    </source>
</evidence>
<keyword evidence="4" id="KW-0653">Protein transport</keyword>